<dbReference type="InterPro" id="IPR036291">
    <property type="entry name" value="NAD(P)-bd_dom_sf"/>
</dbReference>
<dbReference type="SUPFAM" id="SSF51735">
    <property type="entry name" value="NAD(P)-binding Rossmann-fold domains"/>
    <property type="match status" value="1"/>
</dbReference>
<reference evidence="3 4" key="1">
    <citation type="submission" date="2014-06" db="EMBL/GenBank/DDBJ databases">
        <title>Whole Genome Sequences of Three Symbiotic Endozoicomonas Bacteria.</title>
        <authorList>
            <person name="Neave M.J."/>
            <person name="Apprill A."/>
            <person name="Voolstra C.R."/>
        </authorList>
    </citation>
    <scope>NUCLEOTIDE SEQUENCE [LARGE SCALE GENOMIC DNA]</scope>
    <source>
        <strain evidence="3 4">DSM 25634</strain>
    </source>
</reference>
<organism evidence="3 4">
    <name type="scientific">Endozoicomonas numazuensis</name>
    <dbReference type="NCBI Taxonomy" id="1137799"/>
    <lineage>
        <taxon>Bacteria</taxon>
        <taxon>Pseudomonadati</taxon>
        <taxon>Pseudomonadota</taxon>
        <taxon>Gammaproteobacteria</taxon>
        <taxon>Oceanospirillales</taxon>
        <taxon>Endozoicomonadaceae</taxon>
        <taxon>Endozoicomonas</taxon>
    </lineage>
</organism>
<proteinExistence type="predicted"/>
<accession>A0A081NJ90</accession>
<dbReference type="PANTHER" id="PTHR43054">
    <property type="match status" value="1"/>
</dbReference>
<dbReference type="eggNOG" id="COG0673">
    <property type="taxonomic scope" value="Bacteria"/>
</dbReference>
<dbReference type="Pfam" id="PF22725">
    <property type="entry name" value="GFO_IDH_MocA_C3"/>
    <property type="match status" value="1"/>
</dbReference>
<feature type="domain" description="GFO/IDH/MocA-like oxidoreductase" evidence="2">
    <location>
        <begin position="138"/>
        <end position="247"/>
    </location>
</feature>
<sequence>MIRFAVIGTNWISHAFCRAAHETGRLLLQAVYSRQLDTAQSFAAEYGVSQCYDDLEAMAGNKDIDAVYIASPNAFHASQAQLFLKYGKHVIIEKPIASNVTEVNQLINLAKENNVVLFEAMKTRYLPNMDVCKATLPKLGKLRKAYFSYCQYSSRYQRYLDGENPNTFNPAFSNGSLMDIGIYPLSAAVELFGAPNSFTANGNLLESGVDAEGSLTLHYQDFEVLIAHSKVSDGHIPSEIQGEQGTLLIDFISECKGVTLMERGHPVKDLTRMPIAKESQAENTMEYEAAAFAELIENKEIDHPGLAKTLEVSRIITEARKTLGVIFPAD</sequence>
<dbReference type="GO" id="GO:0000166">
    <property type="term" value="F:nucleotide binding"/>
    <property type="evidence" value="ECO:0007669"/>
    <property type="project" value="InterPro"/>
</dbReference>
<keyword evidence="4" id="KW-1185">Reference proteome</keyword>
<dbReference type="InterPro" id="IPR000683">
    <property type="entry name" value="Gfo/Idh/MocA-like_OxRdtase_N"/>
</dbReference>
<dbReference type="EMBL" id="JOKH01000002">
    <property type="protein sequence ID" value="KEQ18513.1"/>
    <property type="molecule type" value="Genomic_DNA"/>
</dbReference>
<dbReference type="InterPro" id="IPR055170">
    <property type="entry name" value="GFO_IDH_MocA-like_dom"/>
</dbReference>
<dbReference type="OrthoDB" id="9774191at2"/>
<comment type="caution">
    <text evidence="3">The sequence shown here is derived from an EMBL/GenBank/DDBJ whole genome shotgun (WGS) entry which is preliminary data.</text>
</comment>
<dbReference type="Gene3D" id="3.30.360.10">
    <property type="entry name" value="Dihydrodipicolinate Reductase, domain 2"/>
    <property type="match status" value="1"/>
</dbReference>
<evidence type="ECO:0000259" key="1">
    <source>
        <dbReference type="Pfam" id="PF01408"/>
    </source>
</evidence>
<evidence type="ECO:0000313" key="3">
    <source>
        <dbReference type="EMBL" id="KEQ18513.1"/>
    </source>
</evidence>
<evidence type="ECO:0000313" key="4">
    <source>
        <dbReference type="Proteomes" id="UP000028073"/>
    </source>
</evidence>
<dbReference type="Gene3D" id="3.40.50.720">
    <property type="entry name" value="NAD(P)-binding Rossmann-like Domain"/>
    <property type="match status" value="1"/>
</dbReference>
<dbReference type="PANTHER" id="PTHR43054:SF1">
    <property type="entry name" value="SCYLLO-INOSITOL 2-DEHYDROGENASE (NADP(+)) IOLU"/>
    <property type="match status" value="1"/>
</dbReference>
<dbReference type="Pfam" id="PF01408">
    <property type="entry name" value="GFO_IDH_MocA"/>
    <property type="match status" value="1"/>
</dbReference>
<gene>
    <name evidence="3" type="ORF">GZ78_13610</name>
</gene>
<name>A0A081NJ90_9GAMM</name>
<dbReference type="STRING" id="1137799.GZ78_13610"/>
<protein>
    <submittedName>
        <fullName evidence="3">Oxidoreductase</fullName>
    </submittedName>
</protein>
<dbReference type="RefSeq" id="WP_034835925.1">
    <property type="nucleotide sequence ID" value="NZ_JOKH01000002.1"/>
</dbReference>
<dbReference type="SUPFAM" id="SSF55347">
    <property type="entry name" value="Glyceraldehyde-3-phosphate dehydrogenase-like, C-terminal domain"/>
    <property type="match status" value="1"/>
</dbReference>
<feature type="domain" description="Gfo/Idh/MocA-like oxidoreductase N-terminal" evidence="1">
    <location>
        <begin position="2"/>
        <end position="118"/>
    </location>
</feature>
<evidence type="ECO:0000259" key="2">
    <source>
        <dbReference type="Pfam" id="PF22725"/>
    </source>
</evidence>
<dbReference type="AlphaFoldDB" id="A0A081NJ90"/>
<dbReference type="Proteomes" id="UP000028073">
    <property type="component" value="Unassembled WGS sequence"/>
</dbReference>